<keyword evidence="1" id="KW-0539">Nucleus</keyword>
<comment type="subcellular location">
    <subcellularLocation>
        <location evidence="1">Nucleus</location>
    </subcellularLocation>
</comment>
<keyword evidence="1" id="KW-0862">Zinc</keyword>
<evidence type="ECO:0000313" key="4">
    <source>
        <dbReference type="Proteomes" id="UP001280121"/>
    </source>
</evidence>
<dbReference type="GO" id="GO:0008270">
    <property type="term" value="F:zinc ion binding"/>
    <property type="evidence" value="ECO:0007669"/>
    <property type="project" value="UniProtKB-UniRule"/>
</dbReference>
<keyword evidence="4" id="KW-1185">Reference proteome</keyword>
<keyword evidence="1" id="KW-0479">Metal-binding</keyword>
<name>A0AAD9TRK2_9ROSI</name>
<feature type="domain" description="MULE transposase" evidence="2">
    <location>
        <begin position="84"/>
        <end position="178"/>
    </location>
</feature>
<comment type="caution">
    <text evidence="3">The sequence shown here is derived from an EMBL/GenBank/DDBJ whole genome shotgun (WGS) entry which is preliminary data.</text>
</comment>
<dbReference type="AlphaFoldDB" id="A0AAD9TRK2"/>
<evidence type="ECO:0000313" key="3">
    <source>
        <dbReference type="EMBL" id="KAK2640944.1"/>
    </source>
</evidence>
<comment type="similarity">
    <text evidence="1">Belongs to the FHY3/FAR1 family.</text>
</comment>
<evidence type="ECO:0000259" key="2">
    <source>
        <dbReference type="Pfam" id="PF10551"/>
    </source>
</evidence>
<dbReference type="EMBL" id="JANJYI010000007">
    <property type="protein sequence ID" value="KAK2640944.1"/>
    <property type="molecule type" value="Genomic_DNA"/>
</dbReference>
<dbReference type="Proteomes" id="UP001280121">
    <property type="component" value="Unassembled WGS sequence"/>
</dbReference>
<dbReference type="GO" id="GO:0006355">
    <property type="term" value="P:regulation of DNA-templated transcription"/>
    <property type="evidence" value="ECO:0007669"/>
    <property type="project" value="UniProtKB-UniRule"/>
</dbReference>
<keyword evidence="1" id="KW-0863">Zinc-finger</keyword>
<protein>
    <recommendedName>
        <fullName evidence="1">Protein FAR1-RELATED SEQUENCE</fullName>
    </recommendedName>
</protein>
<comment type="function">
    <text evidence="1">Putative transcription activator involved in regulating light control of development.</text>
</comment>
<reference evidence="3" key="1">
    <citation type="journal article" date="2023" name="Plant J.">
        <title>Genome sequences and population genomics provide insights into the demographic history, inbreeding, and mutation load of two 'living fossil' tree species of Dipteronia.</title>
        <authorList>
            <person name="Feng Y."/>
            <person name="Comes H.P."/>
            <person name="Chen J."/>
            <person name="Zhu S."/>
            <person name="Lu R."/>
            <person name="Zhang X."/>
            <person name="Li P."/>
            <person name="Qiu J."/>
            <person name="Olsen K.M."/>
            <person name="Qiu Y."/>
        </authorList>
    </citation>
    <scope>NUCLEOTIDE SEQUENCE</scope>
    <source>
        <strain evidence="3">KIB01</strain>
    </source>
</reference>
<dbReference type="PANTHER" id="PTHR31669:SF281">
    <property type="entry name" value="PROTEIN FAR1-RELATED SEQUENCE"/>
    <property type="match status" value="1"/>
</dbReference>
<gene>
    <name evidence="3" type="ORF">Ddye_022707</name>
</gene>
<evidence type="ECO:0000256" key="1">
    <source>
        <dbReference type="RuleBase" id="RU367018"/>
    </source>
</evidence>
<proteinExistence type="inferred from homology"/>
<dbReference type="InterPro" id="IPR018289">
    <property type="entry name" value="MULE_transposase_dom"/>
</dbReference>
<dbReference type="InterPro" id="IPR031052">
    <property type="entry name" value="FHY3/FAR1"/>
</dbReference>
<dbReference type="Pfam" id="PF10551">
    <property type="entry name" value="MULE"/>
    <property type="match status" value="1"/>
</dbReference>
<organism evidence="3 4">
    <name type="scientific">Dipteronia dyeriana</name>
    <dbReference type="NCBI Taxonomy" id="168575"/>
    <lineage>
        <taxon>Eukaryota</taxon>
        <taxon>Viridiplantae</taxon>
        <taxon>Streptophyta</taxon>
        <taxon>Embryophyta</taxon>
        <taxon>Tracheophyta</taxon>
        <taxon>Spermatophyta</taxon>
        <taxon>Magnoliopsida</taxon>
        <taxon>eudicotyledons</taxon>
        <taxon>Gunneridae</taxon>
        <taxon>Pentapetalae</taxon>
        <taxon>rosids</taxon>
        <taxon>malvids</taxon>
        <taxon>Sapindales</taxon>
        <taxon>Sapindaceae</taxon>
        <taxon>Hippocastanoideae</taxon>
        <taxon>Acereae</taxon>
        <taxon>Dipteronia</taxon>
    </lineage>
</organism>
<accession>A0AAD9TRK2</accession>
<dbReference type="GO" id="GO:0005634">
    <property type="term" value="C:nucleus"/>
    <property type="evidence" value="ECO:0007669"/>
    <property type="project" value="UniProtKB-SubCell"/>
</dbReference>
<dbReference type="PANTHER" id="PTHR31669">
    <property type="entry name" value="PROTEIN FAR1-RELATED SEQUENCE 10-RELATED"/>
    <property type="match status" value="1"/>
</dbReference>
<sequence length="472" mass="55570">MGREVGGLENFGFLDKDYRNYIYKKRSLNMEKGDAGAILQYFQKMLVENSSNFYSMQLDEDDMITNIFWADARSVSDYSLFGDVICFDTTYRTNEYGRPFAPFLRVNHHKQTVVFGAALLYDESADSFIWLFQTFLEAMSGKQPRTILTDQSAAMAKAISEVFPETNHRLCVWHIYQNAAKNLSHVFHISKQFAYDFGKCVYDHEDEEKCLMAWNDMLQKYNLTSNTWLGDLFEARKKWALVYGRHIFTADMMSTQRSESTNNVLKKYLMLSHNLMRFFEPYERVLEDRRYEELIADFKMMQTSPMLVTNAEMLQDVVDIYTPKVFKLFQKEYIGILNCYIYELVKFGMTYEYKVTYSGISQEHLVKYDVLEYKNIKRIPPHYILNRWTRDAKGRSITNYHRGQPNDNPKESVGKRYGHLCRNFREISSFAAEHEELTTYAHECSVKLLKRLEEMKKNLCLDSTCVNKSSHG</sequence>